<dbReference type="EMBL" id="LR881104">
    <property type="protein sequence ID" value="CAD5236057.1"/>
    <property type="molecule type" value="Genomic_DNA"/>
</dbReference>
<reference evidence="1 2" key="1">
    <citation type="submission" date="2020-09" db="EMBL/GenBank/DDBJ databases">
        <authorList>
            <person name="Jameson E."/>
        </authorList>
    </citation>
    <scope>NUCLEOTIDE SEQUENCE [LARGE SCALE GENOMIC DNA]</scope>
</reference>
<evidence type="ECO:0000313" key="2">
    <source>
        <dbReference type="Proteomes" id="UP000596247"/>
    </source>
</evidence>
<name>A0A7R8MJG5_9CAUD</name>
<proteinExistence type="predicted"/>
<accession>A0A7R8MJG5</accession>
<dbReference type="Proteomes" id="UP000596247">
    <property type="component" value="Chromosome"/>
</dbReference>
<gene>
    <name evidence="1" type="ORF">LLCLJKAH_00068</name>
</gene>
<evidence type="ECO:0000313" key="1">
    <source>
        <dbReference type="EMBL" id="CAD5236057.1"/>
    </source>
</evidence>
<organism evidence="1 2">
    <name type="scientific">Klebsiella phage vB_KvM-Eowyn</name>
    <dbReference type="NCBI Taxonomy" id="2762819"/>
    <lineage>
        <taxon>Viruses</taxon>
        <taxon>Duplodnaviria</taxon>
        <taxon>Heunggongvirae</taxon>
        <taxon>Uroviricota</taxon>
        <taxon>Caudoviricetes</taxon>
        <taxon>Chimalliviridae</taxon>
        <taxon>Eowynvirus</taxon>
        <taxon>Eowynvirus eowyn</taxon>
    </lineage>
</organism>
<protein>
    <submittedName>
        <fullName evidence="1">Uncharacterized protein</fullName>
    </submittedName>
</protein>
<sequence>MPVYKSIKYGSSFISVSSDTLAPLNALYATRTYGLLFKDDSLSFLQYTPERLYNSAPYVIDTSAELSAVQAAATTGYIVNMNTAEVYTYSGGAWVLSTDNTLYLTLIKPGRLYRNTVTKFTFYADANQTLFKMLGVDRGMATQTDVTNGTGTQWVSPLTLANAHGSW</sequence>
<keyword evidence="2" id="KW-1185">Reference proteome</keyword>